<dbReference type="GO" id="GO:0006308">
    <property type="term" value="P:DNA catabolic process"/>
    <property type="evidence" value="ECO:0007669"/>
    <property type="project" value="UniProtKB-UniRule"/>
</dbReference>
<dbReference type="RefSeq" id="WP_057768361.1">
    <property type="nucleotide sequence ID" value="NZ_JQAT01000001.1"/>
</dbReference>
<comment type="subcellular location">
    <subcellularLocation>
        <location evidence="5 6">Cytoplasm</location>
    </subcellularLocation>
</comment>
<protein>
    <recommendedName>
        <fullName evidence="5">Exodeoxyribonuclease 7 large subunit</fullName>
        <ecNumber evidence="5">3.1.11.6</ecNumber>
    </recommendedName>
    <alternativeName>
        <fullName evidence="5">Exodeoxyribonuclease VII large subunit</fullName>
        <shortName evidence="5">Exonuclease VII large subunit</shortName>
    </alternativeName>
</protein>
<name>A0A0R2FXG8_9LACO</name>
<dbReference type="Pfam" id="PF13742">
    <property type="entry name" value="tRNA_anti_2"/>
    <property type="match status" value="1"/>
</dbReference>
<accession>A0A0R2FXG8</accession>
<keyword evidence="1 5" id="KW-0963">Cytoplasm</keyword>
<evidence type="ECO:0000313" key="11">
    <source>
        <dbReference type="EMBL" id="KRN33810.1"/>
    </source>
</evidence>
<keyword evidence="4 5" id="KW-0269">Exonuclease</keyword>
<feature type="domain" description="OB-fold nucleic acid binding" evidence="9">
    <location>
        <begin position="8"/>
        <end position="101"/>
    </location>
</feature>
<dbReference type="HAMAP" id="MF_00378">
    <property type="entry name" value="Exonuc_7_L"/>
    <property type="match status" value="1"/>
</dbReference>
<evidence type="ECO:0000256" key="1">
    <source>
        <dbReference type="ARBA" id="ARBA00022490"/>
    </source>
</evidence>
<dbReference type="PATRIC" id="fig|81857.3.peg.553"/>
<evidence type="ECO:0000256" key="6">
    <source>
        <dbReference type="RuleBase" id="RU004355"/>
    </source>
</evidence>
<evidence type="ECO:0000259" key="9">
    <source>
        <dbReference type="Pfam" id="PF13742"/>
    </source>
</evidence>
<evidence type="ECO:0000256" key="7">
    <source>
        <dbReference type="SAM" id="Coils"/>
    </source>
</evidence>
<dbReference type="PANTHER" id="PTHR30008:SF0">
    <property type="entry name" value="EXODEOXYRIBONUCLEASE 7 LARGE SUBUNIT"/>
    <property type="match status" value="1"/>
</dbReference>
<sequence length="447" mass="50757">MSEQEQYLTVSALTKYIKRKFDADPYLGKVYLVGEISNFRLRPRHQYFSLKDENAKVDVVMFERQFAKINFEPKTGDKVIVSGRISVYERTGNYQMVLDTMSLAGIGDLYQQYEALKKKLAAEGLFEKQRPIPKFPKQIAVITSPSGAVIHDIMTTVRKRYPIVQLVLFPAVVQGETAAPSLVKRLQEVNNRTDFDTIIIGRGGGSIEDLWPFNEESVARAIYASRIPVISSVGHETDTTIADYVADVRVATPTAAAEAATPVLTEEVAKIQSLQIRLLQAFSRTVGRARAQYKKLRESPVLMQPERLYDSYVQRVDTLDHQLNLAIQKQVQTKRQQFVFEQQKLSDNSPLQRVQQSQHELAQLQQRLQRAVVQTMNQKRQAATQQIQALQYLSPLKILGRGYTYTTNDQGEMLKTVAQYQPHEQITIHVADGQVRAQVIDAKKEQS</sequence>
<dbReference type="InterPro" id="IPR025824">
    <property type="entry name" value="OB-fold_nuc-bd_dom"/>
</dbReference>
<evidence type="ECO:0000259" key="8">
    <source>
        <dbReference type="Pfam" id="PF02601"/>
    </source>
</evidence>
<dbReference type="OrthoDB" id="9802795at2"/>
<evidence type="ECO:0000313" key="13">
    <source>
        <dbReference type="Proteomes" id="UP000051751"/>
    </source>
</evidence>
<comment type="similarity">
    <text evidence="5 6">Belongs to the XseA family.</text>
</comment>
<comment type="function">
    <text evidence="5">Bidirectionally degrades single-stranded DNA into large acid-insoluble oligonucleotides, which are then degraded further into small acid-soluble oligonucleotides.</text>
</comment>
<keyword evidence="3 5" id="KW-0378">Hydrolase</keyword>
<dbReference type="PANTHER" id="PTHR30008">
    <property type="entry name" value="EXODEOXYRIBONUCLEASE 7 LARGE SUBUNIT"/>
    <property type="match status" value="1"/>
</dbReference>
<dbReference type="NCBIfam" id="TIGR00237">
    <property type="entry name" value="xseA"/>
    <property type="match status" value="1"/>
</dbReference>
<evidence type="ECO:0000313" key="12">
    <source>
        <dbReference type="Proteomes" id="UP000051645"/>
    </source>
</evidence>
<dbReference type="EMBL" id="JQAZ01000001">
    <property type="protein sequence ID" value="KRN33810.1"/>
    <property type="molecule type" value="Genomic_DNA"/>
</dbReference>
<reference evidence="12 13" key="1">
    <citation type="journal article" date="2015" name="Genome Announc.">
        <title>Expanding the biotechnology potential of lactobacilli through comparative genomics of 213 strains and associated genera.</title>
        <authorList>
            <person name="Sun Z."/>
            <person name="Harris H.M."/>
            <person name="McCann A."/>
            <person name="Guo C."/>
            <person name="Argimon S."/>
            <person name="Zhang W."/>
            <person name="Yang X."/>
            <person name="Jeffery I.B."/>
            <person name="Cooney J.C."/>
            <person name="Kagawa T.F."/>
            <person name="Liu W."/>
            <person name="Song Y."/>
            <person name="Salvetti E."/>
            <person name="Wrobel A."/>
            <person name="Rasinkangas P."/>
            <person name="Parkhill J."/>
            <person name="Rea M.C."/>
            <person name="O'Sullivan O."/>
            <person name="Ritari J."/>
            <person name="Douillard F.P."/>
            <person name="Paul Ross R."/>
            <person name="Yang R."/>
            <person name="Briner A.E."/>
            <person name="Felis G.E."/>
            <person name="de Vos W.M."/>
            <person name="Barrangou R."/>
            <person name="Klaenhammer T.R."/>
            <person name="Caufield P.W."/>
            <person name="Cui Y."/>
            <person name="Zhang H."/>
            <person name="O'Toole P.W."/>
        </authorList>
    </citation>
    <scope>NUCLEOTIDE SEQUENCE [LARGE SCALE GENOMIC DNA]</scope>
    <source>
        <strain evidence="10 13">ATCC BAA-66</strain>
        <strain evidence="11 12">DSM 13344</strain>
    </source>
</reference>
<gene>
    <name evidence="5" type="primary">xseA</name>
    <name evidence="10" type="ORF">IV38_GL000548</name>
    <name evidence="11" type="ORF">IV40_GL000120</name>
</gene>
<evidence type="ECO:0000256" key="3">
    <source>
        <dbReference type="ARBA" id="ARBA00022801"/>
    </source>
</evidence>
<dbReference type="GO" id="GO:0008855">
    <property type="term" value="F:exodeoxyribonuclease VII activity"/>
    <property type="evidence" value="ECO:0007669"/>
    <property type="project" value="UniProtKB-UniRule"/>
</dbReference>
<comment type="caution">
    <text evidence="10">The sequence shown here is derived from an EMBL/GenBank/DDBJ whole genome shotgun (WGS) entry which is preliminary data.</text>
</comment>
<dbReference type="GO" id="GO:0003676">
    <property type="term" value="F:nucleic acid binding"/>
    <property type="evidence" value="ECO:0007669"/>
    <property type="project" value="InterPro"/>
</dbReference>
<dbReference type="Proteomes" id="UP000051751">
    <property type="component" value="Unassembled WGS sequence"/>
</dbReference>
<organism evidence="10 13">
    <name type="scientific">Lactobacillus selangorensis</name>
    <dbReference type="NCBI Taxonomy" id="81857"/>
    <lineage>
        <taxon>Bacteria</taxon>
        <taxon>Bacillati</taxon>
        <taxon>Bacillota</taxon>
        <taxon>Bacilli</taxon>
        <taxon>Lactobacillales</taxon>
        <taxon>Lactobacillaceae</taxon>
        <taxon>Lactobacillus</taxon>
    </lineage>
</organism>
<dbReference type="GO" id="GO:0005737">
    <property type="term" value="C:cytoplasm"/>
    <property type="evidence" value="ECO:0007669"/>
    <property type="project" value="UniProtKB-SubCell"/>
</dbReference>
<feature type="domain" description="Exonuclease VII large subunit C-terminal" evidence="8">
    <location>
        <begin position="127"/>
        <end position="438"/>
    </location>
</feature>
<evidence type="ECO:0000256" key="5">
    <source>
        <dbReference type="HAMAP-Rule" id="MF_00378"/>
    </source>
</evidence>
<dbReference type="EC" id="3.1.11.6" evidence="5"/>
<dbReference type="Pfam" id="PF02601">
    <property type="entry name" value="Exonuc_VII_L"/>
    <property type="match status" value="1"/>
</dbReference>
<dbReference type="EMBL" id="JQAT01000001">
    <property type="protein sequence ID" value="KRN29661.1"/>
    <property type="molecule type" value="Genomic_DNA"/>
</dbReference>
<dbReference type="GO" id="GO:0009318">
    <property type="term" value="C:exodeoxyribonuclease VII complex"/>
    <property type="evidence" value="ECO:0007669"/>
    <property type="project" value="UniProtKB-UniRule"/>
</dbReference>
<feature type="coiled-coil region" evidence="7">
    <location>
        <begin position="354"/>
        <end position="381"/>
    </location>
</feature>
<dbReference type="InterPro" id="IPR003753">
    <property type="entry name" value="Exonuc_VII_L"/>
</dbReference>
<evidence type="ECO:0000256" key="2">
    <source>
        <dbReference type="ARBA" id="ARBA00022722"/>
    </source>
</evidence>
<comment type="catalytic activity">
    <reaction evidence="5 6">
        <text>Exonucleolytic cleavage in either 5'- to 3'- or 3'- to 5'-direction to yield nucleoside 5'-phosphates.</text>
        <dbReference type="EC" id="3.1.11.6"/>
    </reaction>
</comment>
<dbReference type="CDD" id="cd04489">
    <property type="entry name" value="ExoVII_LU_OBF"/>
    <property type="match status" value="1"/>
</dbReference>
<dbReference type="STRING" id="81857.IV38_GL000548"/>
<evidence type="ECO:0000256" key="4">
    <source>
        <dbReference type="ARBA" id="ARBA00022839"/>
    </source>
</evidence>
<dbReference type="AlphaFoldDB" id="A0A0R2FXG8"/>
<evidence type="ECO:0000313" key="10">
    <source>
        <dbReference type="EMBL" id="KRN29661.1"/>
    </source>
</evidence>
<dbReference type="Proteomes" id="UP000051645">
    <property type="component" value="Unassembled WGS sequence"/>
</dbReference>
<proteinExistence type="inferred from homology"/>
<keyword evidence="2 5" id="KW-0540">Nuclease</keyword>
<keyword evidence="12" id="KW-1185">Reference proteome</keyword>
<keyword evidence="7" id="KW-0175">Coiled coil</keyword>
<dbReference type="InterPro" id="IPR020579">
    <property type="entry name" value="Exonuc_VII_lsu_C"/>
</dbReference>
<comment type="subunit">
    <text evidence="5">Heterooligomer composed of large and small subunits.</text>
</comment>